<reference evidence="9" key="1">
    <citation type="submission" date="2018-01" db="EMBL/GenBank/DDBJ databases">
        <title>Complete genome of Tamlana sp. UJ94.</title>
        <authorList>
            <person name="Jung J."/>
            <person name="Chung D."/>
            <person name="Bae S.S."/>
            <person name="Baek K."/>
        </authorList>
    </citation>
    <scope>NUCLEOTIDE SEQUENCE [LARGE SCALE GENOMIC DNA]</scope>
    <source>
        <strain evidence="9">UJ94</strain>
    </source>
</reference>
<dbReference type="InterPro" id="IPR010998">
    <property type="entry name" value="Integrase_recombinase_N"/>
</dbReference>
<evidence type="ECO:0000256" key="2">
    <source>
        <dbReference type="ARBA" id="ARBA00022908"/>
    </source>
</evidence>
<evidence type="ECO:0000256" key="3">
    <source>
        <dbReference type="ARBA" id="ARBA00023125"/>
    </source>
</evidence>
<dbReference type="RefSeq" id="WP_102994989.1">
    <property type="nucleotide sequence ID" value="NZ_CP025938.1"/>
</dbReference>
<dbReference type="PANTHER" id="PTHR30349">
    <property type="entry name" value="PHAGE INTEGRASE-RELATED"/>
    <property type="match status" value="1"/>
</dbReference>
<evidence type="ECO:0008006" key="10">
    <source>
        <dbReference type="Google" id="ProtNLM"/>
    </source>
</evidence>
<dbReference type="Proteomes" id="UP000236592">
    <property type="component" value="Chromosome"/>
</dbReference>
<dbReference type="AlphaFoldDB" id="A0A2I7SGB4"/>
<dbReference type="GO" id="GO:0006310">
    <property type="term" value="P:DNA recombination"/>
    <property type="evidence" value="ECO:0007669"/>
    <property type="project" value="UniProtKB-KW"/>
</dbReference>
<dbReference type="Pfam" id="PF00589">
    <property type="entry name" value="Phage_integrase"/>
    <property type="match status" value="1"/>
</dbReference>
<dbReference type="InterPro" id="IPR013762">
    <property type="entry name" value="Integrase-like_cat_sf"/>
</dbReference>
<evidence type="ECO:0000313" key="8">
    <source>
        <dbReference type="EMBL" id="AUS04925.1"/>
    </source>
</evidence>
<accession>A0A2I7SGB4</accession>
<dbReference type="PANTHER" id="PTHR30349:SF41">
    <property type="entry name" value="INTEGRASE_RECOMBINASE PROTEIN MJ0367-RELATED"/>
    <property type="match status" value="1"/>
</dbReference>
<evidence type="ECO:0000256" key="1">
    <source>
        <dbReference type="ARBA" id="ARBA00008857"/>
    </source>
</evidence>
<name>A0A2I7SGB4_9FLAO</name>
<protein>
    <recommendedName>
        <fullName evidence="10">Integrase</fullName>
    </recommendedName>
</protein>
<dbReference type="InterPro" id="IPR002104">
    <property type="entry name" value="Integrase_catalytic"/>
</dbReference>
<sequence length="304" mass="35176">MKQSNIQHKAYIRLEHSFKEWLAVLGYAPTSVYGMPNYIREFLAWLEEQGITQIEEVSPEHVNDYFDTLRHRVNLRREGGLSNNYISKHLQAVKRFSTYLRQTDQGGFLVEVKTPKQERHIKDILTLDEVKLLYDATSDDLLGLRDRAFLSLYYGCGLRRNEGIQMDIDDILFDRKMIYIRNGKNYTERYVPVKGQVLRYLADYVNSGRNGLLKSKHSTEALLLSMRGERVGGQSLLLRLKQLKEKTGNEKLIHKDIGLHTLRHSIATHLLMGGMKLERIGQFLGHKSIESTQIYAHIAAELET</sequence>
<evidence type="ECO:0000256" key="4">
    <source>
        <dbReference type="ARBA" id="ARBA00023172"/>
    </source>
</evidence>
<dbReference type="GO" id="GO:0015074">
    <property type="term" value="P:DNA integration"/>
    <property type="evidence" value="ECO:0007669"/>
    <property type="project" value="UniProtKB-KW"/>
</dbReference>
<dbReference type="KEGG" id="taj:C1A40_05325"/>
<evidence type="ECO:0000256" key="5">
    <source>
        <dbReference type="PROSITE-ProRule" id="PRU01248"/>
    </source>
</evidence>
<gene>
    <name evidence="8" type="ORF">C1A40_05325</name>
</gene>
<proteinExistence type="inferred from homology"/>
<dbReference type="GO" id="GO:0003677">
    <property type="term" value="F:DNA binding"/>
    <property type="evidence" value="ECO:0007669"/>
    <property type="project" value="UniProtKB-UniRule"/>
</dbReference>
<dbReference type="Gene3D" id="1.10.443.10">
    <property type="entry name" value="Intergrase catalytic core"/>
    <property type="match status" value="1"/>
</dbReference>
<dbReference type="InterPro" id="IPR044068">
    <property type="entry name" value="CB"/>
</dbReference>
<organism evidence="8 9">
    <name type="scientific">Pseudotamlana carrageenivorans</name>
    <dbReference type="NCBI Taxonomy" id="2069432"/>
    <lineage>
        <taxon>Bacteria</taxon>
        <taxon>Pseudomonadati</taxon>
        <taxon>Bacteroidota</taxon>
        <taxon>Flavobacteriia</taxon>
        <taxon>Flavobacteriales</taxon>
        <taxon>Flavobacteriaceae</taxon>
        <taxon>Pseudotamlana</taxon>
    </lineage>
</organism>
<keyword evidence="9" id="KW-1185">Reference proteome</keyword>
<dbReference type="PROSITE" id="PS51898">
    <property type="entry name" value="TYR_RECOMBINASE"/>
    <property type="match status" value="1"/>
</dbReference>
<dbReference type="Gene3D" id="1.10.150.130">
    <property type="match status" value="1"/>
</dbReference>
<comment type="similarity">
    <text evidence="1">Belongs to the 'phage' integrase family.</text>
</comment>
<feature type="domain" description="Core-binding (CB)" evidence="7">
    <location>
        <begin position="12"/>
        <end position="101"/>
    </location>
</feature>
<evidence type="ECO:0000259" key="6">
    <source>
        <dbReference type="PROSITE" id="PS51898"/>
    </source>
</evidence>
<dbReference type="OrthoDB" id="9801717at2"/>
<dbReference type="PROSITE" id="PS51900">
    <property type="entry name" value="CB"/>
    <property type="match status" value="1"/>
</dbReference>
<evidence type="ECO:0000259" key="7">
    <source>
        <dbReference type="PROSITE" id="PS51900"/>
    </source>
</evidence>
<keyword evidence="2" id="KW-0229">DNA integration</keyword>
<evidence type="ECO:0000313" key="9">
    <source>
        <dbReference type="Proteomes" id="UP000236592"/>
    </source>
</evidence>
<dbReference type="EMBL" id="CP025938">
    <property type="protein sequence ID" value="AUS04925.1"/>
    <property type="molecule type" value="Genomic_DNA"/>
</dbReference>
<dbReference type="InterPro" id="IPR011010">
    <property type="entry name" value="DNA_brk_join_enz"/>
</dbReference>
<keyword evidence="4" id="KW-0233">DNA recombination</keyword>
<dbReference type="SUPFAM" id="SSF56349">
    <property type="entry name" value="DNA breaking-rejoining enzymes"/>
    <property type="match status" value="1"/>
</dbReference>
<feature type="domain" description="Tyr recombinase" evidence="6">
    <location>
        <begin position="120"/>
        <end position="304"/>
    </location>
</feature>
<dbReference type="InterPro" id="IPR050090">
    <property type="entry name" value="Tyrosine_recombinase_XerCD"/>
</dbReference>
<keyword evidence="3 5" id="KW-0238">DNA-binding</keyword>